<sequence>MMMGKGKHKISNWKHYNQALVNRNSVTCWIDDPAIKALPCLKHHGHCARGLYSQIPRLKWH</sequence>
<accession>A0A2A5T769</accession>
<dbReference type="AlphaFoldDB" id="A0A2A5T769"/>
<evidence type="ECO:0000313" key="1">
    <source>
        <dbReference type="EMBL" id="PCS24059.1"/>
    </source>
</evidence>
<proteinExistence type="predicted"/>
<gene>
    <name evidence="1" type="ORF">BTN49_0252</name>
</gene>
<protein>
    <submittedName>
        <fullName evidence="1">Mobile element protein</fullName>
    </submittedName>
</protein>
<keyword evidence="2" id="KW-1185">Reference proteome</keyword>
<name>A0A2A5T769_9GAMM</name>
<reference evidence="2" key="1">
    <citation type="submission" date="2017-04" db="EMBL/GenBank/DDBJ databases">
        <title>Genome evolution of the luminous symbionts of deep sea anglerfish.</title>
        <authorList>
            <person name="Hendry T.A."/>
        </authorList>
    </citation>
    <scope>NUCLEOTIDE SEQUENCE [LARGE SCALE GENOMIC DNA]</scope>
</reference>
<organism evidence="1 2">
    <name type="scientific">Candidatus Enterovibrio escicola</name>
    <dbReference type="NCBI Taxonomy" id="1927127"/>
    <lineage>
        <taxon>Bacteria</taxon>
        <taxon>Pseudomonadati</taxon>
        <taxon>Pseudomonadota</taxon>
        <taxon>Gammaproteobacteria</taxon>
        <taxon>Vibrionales</taxon>
        <taxon>Vibrionaceae</taxon>
        <taxon>Enterovibrio</taxon>
    </lineage>
</organism>
<comment type="caution">
    <text evidence="1">The sequence shown here is derived from an EMBL/GenBank/DDBJ whole genome shotgun (WGS) entry which is preliminary data.</text>
</comment>
<evidence type="ECO:0000313" key="2">
    <source>
        <dbReference type="Proteomes" id="UP000219020"/>
    </source>
</evidence>
<dbReference type="Proteomes" id="UP000219020">
    <property type="component" value="Unassembled WGS sequence"/>
</dbReference>
<dbReference type="EMBL" id="NBYY01000006">
    <property type="protein sequence ID" value="PCS24059.1"/>
    <property type="molecule type" value="Genomic_DNA"/>
</dbReference>